<organism evidence="1">
    <name type="scientific">Leptotrichia rugosa</name>
    <dbReference type="NCBI Taxonomy" id="3239302"/>
    <lineage>
        <taxon>Bacteria</taxon>
        <taxon>Fusobacteriati</taxon>
        <taxon>Fusobacteriota</taxon>
        <taxon>Fusobacteriia</taxon>
        <taxon>Fusobacteriales</taxon>
        <taxon>Leptotrichiaceae</taxon>
        <taxon>Leptotrichia</taxon>
    </lineage>
</organism>
<dbReference type="AlphaFoldDB" id="A0AB39VFJ8"/>
<gene>
    <name evidence="1" type="ORF">AB8B22_08650</name>
</gene>
<evidence type="ECO:0000313" key="1">
    <source>
        <dbReference type="EMBL" id="XDU66473.1"/>
    </source>
</evidence>
<protein>
    <submittedName>
        <fullName evidence="1">Uncharacterized protein</fullName>
    </submittedName>
</protein>
<sequence length="107" mass="12814">MTELEEIKDVVSDEIQRQIADGTFVKNYDEGTIEFTDEQLEQTLQEFAENGWDSEEQKVIKECFKNYSFEEEEEVSIPYKDCNGRIDWYDTGETRINYFEMKRIEGR</sequence>
<name>A0AB39VFJ8_9FUSO</name>
<dbReference type="RefSeq" id="WP_369710815.1">
    <property type="nucleotide sequence ID" value="NZ_CP165644.1"/>
</dbReference>
<reference evidence="1" key="1">
    <citation type="submission" date="2024-07" db="EMBL/GenBank/DDBJ databases">
        <authorList>
            <person name="Li X.-J."/>
            <person name="Wang X."/>
        </authorList>
    </citation>
    <scope>NUCLEOTIDE SEQUENCE</scope>
    <source>
        <strain evidence="1">HSP-334</strain>
    </source>
</reference>
<dbReference type="EMBL" id="CP165644">
    <property type="protein sequence ID" value="XDU66473.1"/>
    <property type="molecule type" value="Genomic_DNA"/>
</dbReference>
<dbReference type="KEGG" id="lrug:AB8B22_08650"/>
<proteinExistence type="predicted"/>
<accession>A0AB39VFJ8</accession>